<keyword evidence="5 9" id="KW-0812">Transmembrane</keyword>
<dbReference type="PANTHER" id="PTHR32507:SF8">
    <property type="entry name" value="CNH1P"/>
    <property type="match status" value="1"/>
</dbReference>
<evidence type="ECO:0000256" key="2">
    <source>
        <dbReference type="ARBA" id="ARBA00022448"/>
    </source>
</evidence>
<dbReference type="AlphaFoldDB" id="A0A1B0ZY51"/>
<name>A0A1B0ZY51_9RHOB</name>
<dbReference type="GO" id="GO:0005886">
    <property type="term" value="C:plasma membrane"/>
    <property type="evidence" value="ECO:0007669"/>
    <property type="project" value="UniProtKB-SubCell"/>
</dbReference>
<feature type="transmembrane region" description="Helical" evidence="9">
    <location>
        <begin position="275"/>
        <end position="293"/>
    </location>
</feature>
<dbReference type="InterPro" id="IPR038770">
    <property type="entry name" value="Na+/solute_symporter_sf"/>
</dbReference>
<feature type="transmembrane region" description="Helical" evidence="9">
    <location>
        <begin position="305"/>
        <end position="324"/>
    </location>
</feature>
<dbReference type="RefSeq" id="WP_005622880.1">
    <property type="nucleotide sequence ID" value="NZ_CP015230.1"/>
</dbReference>
<feature type="transmembrane region" description="Helical" evidence="9">
    <location>
        <begin position="228"/>
        <end position="255"/>
    </location>
</feature>
<evidence type="ECO:0000256" key="7">
    <source>
        <dbReference type="ARBA" id="ARBA00023065"/>
    </source>
</evidence>
<keyword evidence="8 9" id="KW-0472">Membrane</keyword>
<keyword evidence="7" id="KW-0406">Ion transport</keyword>
<evidence type="ECO:0000256" key="8">
    <source>
        <dbReference type="ARBA" id="ARBA00023136"/>
    </source>
</evidence>
<accession>A0A1B0ZY51</accession>
<evidence type="ECO:0000256" key="6">
    <source>
        <dbReference type="ARBA" id="ARBA00022989"/>
    </source>
</evidence>
<dbReference type="GeneID" id="28248205"/>
<evidence type="ECO:0000259" key="10">
    <source>
        <dbReference type="Pfam" id="PF00999"/>
    </source>
</evidence>
<feature type="transmembrane region" description="Helical" evidence="9">
    <location>
        <begin position="159"/>
        <end position="177"/>
    </location>
</feature>
<comment type="subcellular location">
    <subcellularLocation>
        <location evidence="1">Cell membrane</location>
        <topology evidence="1">Multi-pass membrane protein</topology>
    </subcellularLocation>
</comment>
<keyword evidence="6 9" id="KW-1133">Transmembrane helix</keyword>
<dbReference type="GO" id="GO:1902600">
    <property type="term" value="P:proton transmembrane transport"/>
    <property type="evidence" value="ECO:0007669"/>
    <property type="project" value="InterPro"/>
</dbReference>
<dbReference type="EMBL" id="CP015230">
    <property type="protein sequence ID" value="ANP39177.1"/>
    <property type="molecule type" value="Genomic_DNA"/>
</dbReference>
<feature type="transmembrane region" description="Helical" evidence="9">
    <location>
        <begin position="366"/>
        <end position="384"/>
    </location>
</feature>
<dbReference type="KEGG" id="rmb:K529_000195"/>
<dbReference type="GO" id="GO:0015297">
    <property type="term" value="F:antiporter activity"/>
    <property type="evidence" value="ECO:0007669"/>
    <property type="project" value="UniProtKB-KW"/>
</dbReference>
<feature type="domain" description="Cation/H+ exchanger transmembrane" evidence="10">
    <location>
        <begin position="17"/>
        <end position="389"/>
    </location>
</feature>
<organism evidence="11 12">
    <name type="scientific">Tritonibacter mobilis F1926</name>
    <dbReference type="NCBI Taxonomy" id="1265309"/>
    <lineage>
        <taxon>Bacteria</taxon>
        <taxon>Pseudomonadati</taxon>
        <taxon>Pseudomonadota</taxon>
        <taxon>Alphaproteobacteria</taxon>
        <taxon>Rhodobacterales</taxon>
        <taxon>Paracoccaceae</taxon>
        <taxon>Tritonibacter</taxon>
    </lineage>
</organism>
<protein>
    <submittedName>
        <fullName evidence="11">Sodium:proton exchanger</fullName>
    </submittedName>
</protein>
<evidence type="ECO:0000256" key="4">
    <source>
        <dbReference type="ARBA" id="ARBA00022475"/>
    </source>
</evidence>
<dbReference type="Pfam" id="PF00999">
    <property type="entry name" value="Na_H_Exchanger"/>
    <property type="match status" value="1"/>
</dbReference>
<keyword evidence="4" id="KW-1003">Cell membrane</keyword>
<evidence type="ECO:0000256" key="5">
    <source>
        <dbReference type="ARBA" id="ARBA00022692"/>
    </source>
</evidence>
<keyword evidence="3" id="KW-0050">Antiport</keyword>
<sequence length="401" mass="42301">MTELFLIVLVAFAAYSLFSKAIDRSLLTLPILFTGLGLALSAPLQNALPGDVIHEGKKGLAEVTLILVLFSDASHVRFRKLVMDWQYPTRMLVIGLPLTIALGTAVAFWLNPTSGLAVALLTAAVLTPTDAALGQSVVNSPDVPDRLAQTINIESGLNDGLVLPFVLTGAILASAVGGEANTDGLALEALIEVILGPLAGIAVGWTAAKMMDWAQNRDVMQEAAGAIVFLVTAFAAYLLAVAIHGNGFIAAFVAGMVFGNSYRHNIHFISEFMEGAGQLLTMAAFLVFGAFLLPDGLAHAGMSTVILALLFLTVVRVVPIFLSLSGSGLATREKLFLGWFGPRGLASILFTLLMMDQFDIPNEEELLACVTLTVGLSILLHGLTSTPLATRIGRMGGKTDQ</sequence>
<proteinExistence type="predicted"/>
<evidence type="ECO:0000256" key="1">
    <source>
        <dbReference type="ARBA" id="ARBA00004651"/>
    </source>
</evidence>
<feature type="transmembrane region" description="Helical" evidence="9">
    <location>
        <begin position="189"/>
        <end position="208"/>
    </location>
</feature>
<feature type="transmembrane region" description="Helical" evidence="9">
    <location>
        <begin position="87"/>
        <end position="110"/>
    </location>
</feature>
<dbReference type="OrthoDB" id="9810860at2"/>
<evidence type="ECO:0000256" key="9">
    <source>
        <dbReference type="SAM" id="Phobius"/>
    </source>
</evidence>
<gene>
    <name evidence="11" type="ORF">K529_000195</name>
</gene>
<dbReference type="InterPro" id="IPR006153">
    <property type="entry name" value="Cation/H_exchanger_TM"/>
</dbReference>
<reference evidence="11 12" key="1">
    <citation type="journal article" date="2016" name="ISME J.">
        <title>Global occurrence and heterogeneity of the Roseobacter-clade species Ruegeria mobilis.</title>
        <authorList>
            <person name="Sonnenschein E."/>
            <person name="Gram L."/>
        </authorList>
    </citation>
    <scope>NUCLEOTIDE SEQUENCE [LARGE SCALE GENOMIC DNA]</scope>
    <source>
        <strain evidence="11 12">F1926</strain>
    </source>
</reference>
<dbReference type="Gene3D" id="1.20.1530.20">
    <property type="match status" value="1"/>
</dbReference>
<evidence type="ECO:0000313" key="11">
    <source>
        <dbReference type="EMBL" id="ANP39177.1"/>
    </source>
</evidence>
<evidence type="ECO:0000313" key="12">
    <source>
        <dbReference type="Proteomes" id="UP000013243"/>
    </source>
</evidence>
<evidence type="ECO:0000256" key="3">
    <source>
        <dbReference type="ARBA" id="ARBA00022449"/>
    </source>
</evidence>
<dbReference type="Proteomes" id="UP000013243">
    <property type="component" value="Chromosome"/>
</dbReference>
<dbReference type="PANTHER" id="PTHR32507">
    <property type="entry name" value="NA(+)/H(+) ANTIPORTER 1"/>
    <property type="match status" value="1"/>
</dbReference>
<feature type="transmembrane region" description="Helical" evidence="9">
    <location>
        <begin position="29"/>
        <end position="48"/>
    </location>
</feature>
<feature type="transmembrane region" description="Helical" evidence="9">
    <location>
        <begin position="336"/>
        <end position="354"/>
    </location>
</feature>
<dbReference type="STRING" id="1265309.K529_000195"/>
<keyword evidence="2" id="KW-0813">Transport</keyword>